<reference evidence="13" key="2">
    <citation type="journal article" date="2022" name="Hortic Res">
        <title>The genome of Dioscorea zingiberensis sheds light on the biosynthesis, origin and evolution of the medicinally important diosgenin saponins.</title>
        <authorList>
            <person name="Li Y."/>
            <person name="Tan C."/>
            <person name="Li Z."/>
            <person name="Guo J."/>
            <person name="Li S."/>
            <person name="Chen X."/>
            <person name="Wang C."/>
            <person name="Dai X."/>
            <person name="Yang H."/>
            <person name="Song W."/>
            <person name="Hou L."/>
            <person name="Xu J."/>
            <person name="Tong Z."/>
            <person name="Xu A."/>
            <person name="Yuan X."/>
            <person name="Wang W."/>
            <person name="Yang Q."/>
            <person name="Chen L."/>
            <person name="Sun Z."/>
            <person name="Wang K."/>
            <person name="Pan B."/>
            <person name="Chen J."/>
            <person name="Bao Y."/>
            <person name="Liu F."/>
            <person name="Qi X."/>
            <person name="Gang D.R."/>
            <person name="Wen J."/>
            <person name="Li J."/>
        </authorList>
    </citation>
    <scope>NUCLEOTIDE SEQUENCE</scope>
    <source>
        <strain evidence="13">Dzin_1.0</strain>
    </source>
</reference>
<keyword evidence="9 11" id="KW-0472">Membrane</keyword>
<dbReference type="GO" id="GO:0005886">
    <property type="term" value="C:plasma membrane"/>
    <property type="evidence" value="ECO:0007669"/>
    <property type="project" value="UniProtKB-SubCell"/>
</dbReference>
<comment type="subcellular location">
    <subcellularLocation>
        <location evidence="1 11">Cell membrane</location>
        <topology evidence="1 11">Multi-pass membrane protein</topology>
    </subcellularLocation>
</comment>
<evidence type="ECO:0000256" key="10">
    <source>
        <dbReference type="ARBA" id="ARBA00037238"/>
    </source>
</evidence>
<dbReference type="Gene3D" id="1.20.1280.290">
    <property type="match status" value="2"/>
</dbReference>
<accession>A0A9D5HTX9</accession>
<dbReference type="FunFam" id="1.20.1280.290:FF:000001">
    <property type="entry name" value="Bidirectional sugar transporter SWEET"/>
    <property type="match status" value="1"/>
</dbReference>
<keyword evidence="4" id="KW-1003">Cell membrane</keyword>
<comment type="function">
    <text evidence="11">Mediates both low-affinity uptake and efflux of sugar across the membrane.</text>
</comment>
<evidence type="ECO:0000256" key="9">
    <source>
        <dbReference type="ARBA" id="ARBA00023136"/>
    </source>
</evidence>
<feature type="transmembrane region" description="Helical" evidence="11">
    <location>
        <begin position="153"/>
        <end position="173"/>
    </location>
</feature>
<evidence type="ECO:0000256" key="12">
    <source>
        <dbReference type="SAM" id="MobiDB-lite"/>
    </source>
</evidence>
<dbReference type="PANTHER" id="PTHR10791">
    <property type="entry name" value="RAG1-ACTIVATING PROTEIN 1"/>
    <property type="match status" value="1"/>
</dbReference>
<feature type="compositionally biased region" description="Basic and acidic residues" evidence="12">
    <location>
        <begin position="235"/>
        <end position="251"/>
    </location>
</feature>
<keyword evidence="5 11" id="KW-0762">Sugar transport</keyword>
<dbReference type="InterPro" id="IPR004316">
    <property type="entry name" value="SWEET_rpt"/>
</dbReference>
<evidence type="ECO:0000256" key="5">
    <source>
        <dbReference type="ARBA" id="ARBA00022597"/>
    </source>
</evidence>
<evidence type="ECO:0000256" key="11">
    <source>
        <dbReference type="RuleBase" id="RU910715"/>
    </source>
</evidence>
<feature type="transmembrane region" description="Helical" evidence="11">
    <location>
        <begin position="48"/>
        <end position="65"/>
    </location>
</feature>
<comment type="function">
    <text evidence="10">Mediates both low-affinity uptake and efflux of sugar across the plasma membrane.</text>
</comment>
<keyword evidence="14" id="KW-1185">Reference proteome</keyword>
<evidence type="ECO:0000256" key="1">
    <source>
        <dbReference type="ARBA" id="ARBA00004651"/>
    </source>
</evidence>
<feature type="transmembrane region" description="Helical" evidence="11">
    <location>
        <begin position="12"/>
        <end position="36"/>
    </location>
</feature>
<feature type="transmembrane region" description="Helical" evidence="11">
    <location>
        <begin position="96"/>
        <end position="116"/>
    </location>
</feature>
<feature type="region of interest" description="Disordered" evidence="12">
    <location>
        <begin position="235"/>
        <end position="258"/>
    </location>
</feature>
<evidence type="ECO:0000256" key="3">
    <source>
        <dbReference type="ARBA" id="ARBA00022448"/>
    </source>
</evidence>
<feature type="transmembrane region" description="Helical" evidence="11">
    <location>
        <begin position="122"/>
        <end position="146"/>
    </location>
</feature>
<evidence type="ECO:0000256" key="6">
    <source>
        <dbReference type="ARBA" id="ARBA00022692"/>
    </source>
</evidence>
<dbReference type="Pfam" id="PF03083">
    <property type="entry name" value="MtN3_slv"/>
    <property type="match status" value="2"/>
</dbReference>
<protein>
    <recommendedName>
        <fullName evidence="11">Bidirectional sugar transporter SWEET</fullName>
    </recommendedName>
</protein>
<dbReference type="EMBL" id="JAGGNH010000001">
    <property type="protein sequence ID" value="KAJ0988774.1"/>
    <property type="molecule type" value="Genomic_DNA"/>
</dbReference>
<evidence type="ECO:0000256" key="4">
    <source>
        <dbReference type="ARBA" id="ARBA00022475"/>
    </source>
</evidence>
<dbReference type="InterPro" id="IPR047664">
    <property type="entry name" value="SWEET"/>
</dbReference>
<keyword evidence="3 11" id="KW-0813">Transport</keyword>
<gene>
    <name evidence="13" type="ORF">J5N97_007130</name>
</gene>
<name>A0A9D5HTX9_9LILI</name>
<feature type="transmembrane region" description="Helical" evidence="11">
    <location>
        <begin position="179"/>
        <end position="202"/>
    </location>
</feature>
<evidence type="ECO:0000256" key="8">
    <source>
        <dbReference type="ARBA" id="ARBA00022989"/>
    </source>
</evidence>
<evidence type="ECO:0000256" key="7">
    <source>
        <dbReference type="ARBA" id="ARBA00022737"/>
    </source>
</evidence>
<reference evidence="13" key="1">
    <citation type="submission" date="2021-03" db="EMBL/GenBank/DDBJ databases">
        <authorList>
            <person name="Li Z."/>
            <person name="Yang C."/>
        </authorList>
    </citation>
    <scope>NUCLEOTIDE SEQUENCE</scope>
    <source>
        <strain evidence="13">Dzin_1.0</strain>
        <tissue evidence="13">Leaf</tissue>
    </source>
</reference>
<comment type="caution">
    <text evidence="13">The sequence shown here is derived from an EMBL/GenBank/DDBJ whole genome shotgun (WGS) entry which is preliminary data.</text>
</comment>
<evidence type="ECO:0000256" key="2">
    <source>
        <dbReference type="ARBA" id="ARBA00007809"/>
    </source>
</evidence>
<sequence length="258" mass="28757">MAGLSLDHPWAFAFGILGNIVSFMVYLAPLPTFYRVYRKKSTEGFQSVPYVAALFSSMLWIYYALVKTDTFLLITINSFGCFVETIYIIYTAKLILLLNVGLFGLIVLITLLLTKGENRVTLLGWICVGFAVSVFVSPLSVIKLVIKTKSAEFMPFSLSLFLTLSAVFWFGYGLTTKDIYVAIPNILGFLFGLIQMVLFMVYKNGPKVSEEKVADETITVVVIPDQSREIEMKNASEGEEQAKGMGVREENVVNQTLA</sequence>
<keyword evidence="8 11" id="KW-1133">Transmembrane helix</keyword>
<evidence type="ECO:0000313" key="14">
    <source>
        <dbReference type="Proteomes" id="UP001085076"/>
    </source>
</evidence>
<keyword evidence="6 11" id="KW-0812">Transmembrane</keyword>
<proteinExistence type="inferred from homology"/>
<evidence type="ECO:0000313" key="13">
    <source>
        <dbReference type="EMBL" id="KAJ0988774.1"/>
    </source>
</evidence>
<comment type="similarity">
    <text evidence="2 11">Belongs to the SWEET sugar transporter family.</text>
</comment>
<organism evidence="13 14">
    <name type="scientific">Dioscorea zingiberensis</name>
    <dbReference type="NCBI Taxonomy" id="325984"/>
    <lineage>
        <taxon>Eukaryota</taxon>
        <taxon>Viridiplantae</taxon>
        <taxon>Streptophyta</taxon>
        <taxon>Embryophyta</taxon>
        <taxon>Tracheophyta</taxon>
        <taxon>Spermatophyta</taxon>
        <taxon>Magnoliopsida</taxon>
        <taxon>Liliopsida</taxon>
        <taxon>Dioscoreales</taxon>
        <taxon>Dioscoreaceae</taxon>
        <taxon>Dioscorea</taxon>
    </lineage>
</organism>
<feature type="transmembrane region" description="Helical" evidence="11">
    <location>
        <begin position="71"/>
        <end position="89"/>
    </location>
</feature>
<dbReference type="OrthoDB" id="409725at2759"/>
<dbReference type="Proteomes" id="UP001085076">
    <property type="component" value="Miscellaneous, Linkage group lg01"/>
</dbReference>
<dbReference type="AlphaFoldDB" id="A0A9D5HTX9"/>
<dbReference type="PANTHER" id="PTHR10791:SF37">
    <property type="entry name" value="OS09G0508250 PROTEIN"/>
    <property type="match status" value="1"/>
</dbReference>
<keyword evidence="7" id="KW-0677">Repeat</keyword>
<dbReference type="FunFam" id="1.20.1280.290:FF:000003">
    <property type="entry name" value="Bidirectional sugar transporter SWEET"/>
    <property type="match status" value="1"/>
</dbReference>
<dbReference type="GO" id="GO:0051119">
    <property type="term" value="F:sugar transmembrane transporter activity"/>
    <property type="evidence" value="ECO:0007669"/>
    <property type="project" value="InterPro"/>
</dbReference>